<dbReference type="AlphaFoldDB" id="A0A2X2C2K8"/>
<protein>
    <submittedName>
        <fullName evidence="1">Uncharacterized protein</fullName>
    </submittedName>
</protein>
<gene>
    <name evidence="1" type="ORF">NCTC10975_03462</name>
</gene>
<sequence>MVKNLTVDAGAGDDTVILTKDYDPSPIGNQGYINGGEGTDTLVLSGTITVNMATKTDEGIANFEKVDMTVNSELKVDNSSQTIKLTASDVLGMNANSNDLYFR</sequence>
<dbReference type="SUPFAM" id="SSF51120">
    <property type="entry name" value="beta-Roll"/>
    <property type="match status" value="1"/>
</dbReference>
<organism evidence="1 2">
    <name type="scientific">Proteus mirabilis</name>
    <dbReference type="NCBI Taxonomy" id="584"/>
    <lineage>
        <taxon>Bacteria</taxon>
        <taxon>Pseudomonadati</taxon>
        <taxon>Pseudomonadota</taxon>
        <taxon>Gammaproteobacteria</taxon>
        <taxon>Enterobacterales</taxon>
        <taxon>Morganellaceae</taxon>
        <taxon>Proteus</taxon>
    </lineage>
</organism>
<dbReference type="EMBL" id="UAUE01000025">
    <property type="protein sequence ID" value="SPY99706.1"/>
    <property type="molecule type" value="Genomic_DNA"/>
</dbReference>
<evidence type="ECO:0000313" key="2">
    <source>
        <dbReference type="Proteomes" id="UP000251485"/>
    </source>
</evidence>
<name>A0A2X2C2K8_PROMI</name>
<dbReference type="Gene3D" id="2.160.20.160">
    <property type="match status" value="1"/>
</dbReference>
<reference evidence="1 2" key="1">
    <citation type="submission" date="2018-06" db="EMBL/GenBank/DDBJ databases">
        <authorList>
            <consortium name="Pathogen Informatics"/>
            <person name="Doyle S."/>
        </authorList>
    </citation>
    <scope>NUCLEOTIDE SEQUENCE [LARGE SCALE GENOMIC DNA]</scope>
    <source>
        <strain evidence="1 2">NCTC10975</strain>
    </source>
</reference>
<dbReference type="Proteomes" id="UP000251485">
    <property type="component" value="Unassembled WGS sequence"/>
</dbReference>
<proteinExistence type="predicted"/>
<accession>A0A2X2C2K8</accession>
<evidence type="ECO:0000313" key="1">
    <source>
        <dbReference type="EMBL" id="SPY99706.1"/>
    </source>
</evidence>
<dbReference type="InterPro" id="IPR011049">
    <property type="entry name" value="Serralysin-like_metalloprot_C"/>
</dbReference>